<name>A0A6L6G9J0_STRUB</name>
<accession>A0A6L6G9J0</accession>
<gene>
    <name evidence="1" type="ORF">GKS16_07080</name>
</gene>
<evidence type="ECO:0000313" key="2">
    <source>
        <dbReference type="Proteomes" id="UP000483839"/>
    </source>
</evidence>
<reference evidence="1 2" key="1">
    <citation type="submission" date="2019-11" db="EMBL/GenBank/DDBJ databases">
        <title>Streptococcus uberis isolated from clinical mastitis cases on a southeastern Queensland dairy.</title>
        <authorList>
            <person name="Workentine M.L."/>
            <person name="Price R."/>
            <person name="Olchowy T."/>
        </authorList>
    </citation>
    <scope>NUCLEOTIDE SEQUENCE [LARGE SCALE GENOMIC DNA]</scope>
    <source>
        <strain evidence="1 2">OLC4459-A17</strain>
    </source>
</reference>
<comment type="caution">
    <text evidence="1">The sequence shown here is derived from an EMBL/GenBank/DDBJ whole genome shotgun (WGS) entry which is preliminary data.</text>
</comment>
<dbReference type="RefSeq" id="WP_006740156.1">
    <property type="nucleotide sequence ID" value="NZ_JADFBK010000007.1"/>
</dbReference>
<proteinExistence type="predicted"/>
<evidence type="ECO:0000313" key="1">
    <source>
        <dbReference type="EMBL" id="MTD02031.1"/>
    </source>
</evidence>
<dbReference type="EMBL" id="WLXI01000048">
    <property type="protein sequence ID" value="MTD02031.1"/>
    <property type="molecule type" value="Genomic_DNA"/>
</dbReference>
<sequence length="90" mass="10728">MNKRLKKKLELEQTIKILNKNYKVLNKEILDIEIVQSRNALATNKEFTSLRKALIDQQELTHALSEALAELQDYVLNDLTNKRPFWQFWK</sequence>
<dbReference type="AlphaFoldDB" id="A0A6L6G9J0"/>
<organism evidence="1 2">
    <name type="scientific">Streptococcus uberis</name>
    <dbReference type="NCBI Taxonomy" id="1349"/>
    <lineage>
        <taxon>Bacteria</taxon>
        <taxon>Bacillati</taxon>
        <taxon>Bacillota</taxon>
        <taxon>Bacilli</taxon>
        <taxon>Lactobacillales</taxon>
        <taxon>Streptococcaceae</taxon>
        <taxon>Streptococcus</taxon>
    </lineage>
</organism>
<protein>
    <submittedName>
        <fullName evidence="1">Uncharacterized protein</fullName>
    </submittedName>
</protein>
<dbReference type="Proteomes" id="UP000483839">
    <property type="component" value="Unassembled WGS sequence"/>
</dbReference>